<dbReference type="SUPFAM" id="SSF143437">
    <property type="entry name" value="THUMP domain-like"/>
    <property type="match status" value="1"/>
</dbReference>
<feature type="domain" description="THUMP" evidence="2">
    <location>
        <begin position="134"/>
        <end position="240"/>
    </location>
</feature>
<dbReference type="GO" id="GO:0016740">
    <property type="term" value="F:transferase activity"/>
    <property type="evidence" value="ECO:0007669"/>
    <property type="project" value="UniProtKB-KW"/>
</dbReference>
<name>A0A0W0E9D7_CANGB</name>
<proteinExistence type="predicted"/>
<dbReference type="AlphaFoldDB" id="A0A0W0E9D7"/>
<dbReference type="Proteomes" id="UP000054886">
    <property type="component" value="Unassembled WGS sequence"/>
</dbReference>
<evidence type="ECO:0000313" key="4">
    <source>
        <dbReference type="Proteomes" id="UP000054886"/>
    </source>
</evidence>
<dbReference type="GO" id="GO:0051391">
    <property type="term" value="P:tRNA acetylation"/>
    <property type="evidence" value="ECO:0007669"/>
    <property type="project" value="EnsemblFungi"/>
</dbReference>
<dbReference type="PANTHER" id="PTHR13452:SF10">
    <property type="entry name" value="THUMP DOMAIN-CONTAINING PROTEIN 1"/>
    <property type="match status" value="1"/>
</dbReference>
<dbReference type="InterPro" id="IPR040183">
    <property type="entry name" value="THUMPD1-like"/>
</dbReference>
<dbReference type="VEuPathDB" id="FungiDB:GVI51_H07843"/>
<keyword evidence="1" id="KW-0694">RNA-binding</keyword>
<evidence type="ECO:0000256" key="1">
    <source>
        <dbReference type="PROSITE-ProRule" id="PRU00529"/>
    </source>
</evidence>
<dbReference type="VEuPathDB" id="FungiDB:B1J91_H07931g"/>
<dbReference type="OMA" id="KRFCDQA"/>
<dbReference type="EMBL" id="LLZZ01000116">
    <property type="protein sequence ID" value="KTB04634.1"/>
    <property type="molecule type" value="Genomic_DNA"/>
</dbReference>
<dbReference type="OrthoDB" id="367221at2759"/>
<gene>
    <name evidence="3" type="ORF">AO440_002236</name>
</gene>
<dbReference type="VEuPathDB" id="FungiDB:GWK60_H07909"/>
<dbReference type="PANTHER" id="PTHR13452">
    <property type="entry name" value="THUMP DOMAIN CONTAINING PROTEIN 1-RELATED"/>
    <property type="match status" value="1"/>
</dbReference>
<accession>A0A0W0E9D7</accession>
<dbReference type="PROSITE" id="PS51165">
    <property type="entry name" value="THUMP"/>
    <property type="match status" value="1"/>
</dbReference>
<dbReference type="VEuPathDB" id="FungiDB:CAGL0H07931g"/>
<dbReference type="PhylomeDB" id="A0A0W0E9D7"/>
<dbReference type="SMART" id="SM00981">
    <property type="entry name" value="THUMP"/>
    <property type="match status" value="1"/>
</dbReference>
<sequence>MGTKRGNDGSSQNRKIKKFKIATGFLDPGTSGIYATCTRRKEKAAISEMGILLEEKIEELYGESEVADSDVDEAGSIEDEVAKELAQLKKNKDDQDKKQLLKAIDLQCECVVFFKTRKPVNPTTLVKAIIDDFSNPESKVKRTRYIQKLTPITYSCNATKEQFQKLIDQVVEPAFKSDQSYKFAVEVTRRNFNTMERMDIINTVVSTVMKHGHHKVDLKNYDKVIMVECFKNNIGMSVLDNDYSKKHKKYNLQQIYEAKFKDEEK</sequence>
<comment type="caution">
    <text evidence="3">The sequence shown here is derived from an EMBL/GenBank/DDBJ whole genome shotgun (WGS) entry which is preliminary data.</text>
</comment>
<dbReference type="GO" id="GO:0003723">
    <property type="term" value="F:RNA binding"/>
    <property type="evidence" value="ECO:0007669"/>
    <property type="project" value="UniProtKB-UniRule"/>
</dbReference>
<dbReference type="FunFam" id="3.30.2300.10:FF:000001">
    <property type="entry name" value="THUMP domain-containing protein 1"/>
    <property type="match status" value="1"/>
</dbReference>
<evidence type="ECO:0000313" key="3">
    <source>
        <dbReference type="EMBL" id="KTB04634.1"/>
    </source>
</evidence>
<organism evidence="3 4">
    <name type="scientific">Candida glabrata</name>
    <name type="common">Yeast</name>
    <name type="synonym">Torulopsis glabrata</name>
    <dbReference type="NCBI Taxonomy" id="5478"/>
    <lineage>
        <taxon>Eukaryota</taxon>
        <taxon>Fungi</taxon>
        <taxon>Dikarya</taxon>
        <taxon>Ascomycota</taxon>
        <taxon>Saccharomycotina</taxon>
        <taxon>Saccharomycetes</taxon>
        <taxon>Saccharomycetales</taxon>
        <taxon>Saccharomycetaceae</taxon>
        <taxon>Nakaseomyces</taxon>
    </lineage>
</organism>
<evidence type="ECO:0000259" key="2">
    <source>
        <dbReference type="PROSITE" id="PS51165"/>
    </source>
</evidence>
<dbReference type="Pfam" id="PF02926">
    <property type="entry name" value="THUMP"/>
    <property type="match status" value="1"/>
</dbReference>
<dbReference type="Gene3D" id="3.30.2300.10">
    <property type="entry name" value="THUMP superfamily"/>
    <property type="match status" value="1"/>
</dbReference>
<reference evidence="3 4" key="1">
    <citation type="submission" date="2015-10" db="EMBL/GenBank/DDBJ databases">
        <title>Draft genomes sequences of Candida glabrata isolates 1A, 1B, 2A, 2B, 3A and 3B.</title>
        <authorList>
            <person name="Haavelsrud O.E."/>
            <person name="Gaustad P."/>
        </authorList>
    </citation>
    <scope>NUCLEOTIDE SEQUENCE [LARGE SCALE GENOMIC DNA]</scope>
    <source>
        <strain evidence="3">910700640</strain>
    </source>
</reference>
<protein>
    <submittedName>
        <fullName evidence="3">tRNA acetyltransferase TAN1</fullName>
    </submittedName>
</protein>
<dbReference type="CDD" id="cd11717">
    <property type="entry name" value="THUMP_THUMPD1_like"/>
    <property type="match status" value="1"/>
</dbReference>
<keyword evidence="3" id="KW-0808">Transferase</keyword>
<dbReference type="VEuPathDB" id="FungiDB:GW608_H07997"/>
<dbReference type="InterPro" id="IPR004114">
    <property type="entry name" value="THUMP_dom"/>
</dbReference>